<organism evidence="1 2">
    <name type="scientific">Candidatus Microsaccharimonas sossegonensis</name>
    <dbReference type="NCBI Taxonomy" id="2506948"/>
    <lineage>
        <taxon>Bacteria</taxon>
        <taxon>Candidatus Saccharimonadota</taxon>
        <taxon>Candidatus Saccharimonadia</taxon>
        <taxon>Candidatus Saccharimonadales</taxon>
        <taxon>Candidatus Saccharimonadaceae</taxon>
        <taxon>Candidatus Microsaccharimonas</taxon>
    </lineage>
</organism>
<gene>
    <name evidence="1" type="ORF">EOT05_02345</name>
</gene>
<accession>A0A4V1J7G1</accession>
<proteinExistence type="predicted"/>
<evidence type="ECO:0000313" key="2">
    <source>
        <dbReference type="Proteomes" id="UP000289257"/>
    </source>
</evidence>
<sequence>MEMVSIEKLERLMTTVVRRELAPVAKRLDGMDDRFDSIDQRLDGIDIRLDAMDGRFDGIDHRLDGIDGRLDSIDQRFDDSDTKLDKILNVIGEIQDEQAGILAIHADYLDSHEKRIKKLERHSPLTTL</sequence>
<name>A0A4V1J7G1_9BACT</name>
<comment type="caution">
    <text evidence="1">The sequence shown here is derived from an EMBL/GenBank/DDBJ whole genome shotgun (WGS) entry which is preliminary data.</text>
</comment>
<keyword evidence="2" id="KW-1185">Reference proteome</keyword>
<dbReference type="SUPFAM" id="SSF57997">
    <property type="entry name" value="Tropomyosin"/>
    <property type="match status" value="1"/>
</dbReference>
<reference evidence="1" key="1">
    <citation type="submission" date="2019-01" db="EMBL/GenBank/DDBJ databases">
        <title>Genomic signatures and co-occurrence patterns of the ultra-small Saccharimodia (Patescibacteria phylum) suggest a symbiotic lifestyle.</title>
        <authorList>
            <person name="Lemos L."/>
            <person name="Medeiros J."/>
            <person name="Andreote F."/>
            <person name="Fernandes G."/>
            <person name="Varani A."/>
            <person name="Oliveira G."/>
            <person name="Pylro V."/>
        </authorList>
    </citation>
    <scope>NUCLEOTIDE SEQUENCE [LARGE SCALE GENOMIC DNA]</scope>
    <source>
        <strain evidence="1">AMD02</strain>
    </source>
</reference>
<protein>
    <recommendedName>
        <fullName evidence="3">t-SNARE coiled-coil homology domain-containing protein</fullName>
    </recommendedName>
</protein>
<dbReference type="Proteomes" id="UP000289257">
    <property type="component" value="Unassembled WGS sequence"/>
</dbReference>
<dbReference type="EMBL" id="SCKX01000001">
    <property type="protein sequence ID" value="RWZ78567.1"/>
    <property type="molecule type" value="Genomic_DNA"/>
</dbReference>
<dbReference type="Gene3D" id="3.90.20.10">
    <property type="match status" value="1"/>
</dbReference>
<evidence type="ECO:0000313" key="1">
    <source>
        <dbReference type="EMBL" id="RWZ78567.1"/>
    </source>
</evidence>
<dbReference type="AlphaFoldDB" id="A0A4V1J7G1"/>
<evidence type="ECO:0008006" key="3">
    <source>
        <dbReference type="Google" id="ProtNLM"/>
    </source>
</evidence>